<dbReference type="Proteomes" id="UP000252707">
    <property type="component" value="Unassembled WGS sequence"/>
</dbReference>
<dbReference type="PANTHER" id="PTHR30333:SF3">
    <property type="entry name" value="CYTOCHROME C-TYPE PROTEIN TORY"/>
    <property type="match status" value="1"/>
</dbReference>
<dbReference type="SUPFAM" id="SSF48695">
    <property type="entry name" value="Multiheme cytochromes"/>
    <property type="match status" value="1"/>
</dbReference>
<sequence>MAEPNSPIEKRRTFTFTRKRLLVVALLAFLAGALFFGGFMTVLEATNRTEFCVSCHSMQTNFEEFKETPHYLGRVGATVGCADCHVPKPFFPKMKAKILAAKDIYHEIIGTIDTPEKYEAHRWDMASRVWAKMKASNSRECRNCHAFERMDLSLQGRSARSKHEKALDEGQTCIDCHTGIAHEEPLEPDEPAAAGN</sequence>
<keyword evidence="5 12" id="KW-0349">Heme</keyword>
<dbReference type="AlphaFoldDB" id="A0A369CK77"/>
<proteinExistence type="inferred from homology"/>
<name>A0A369CK77_9GAMM</name>
<dbReference type="Gene3D" id="1.10.3820.10">
    <property type="entry name" value="Di-heme elbow motif domain"/>
    <property type="match status" value="1"/>
</dbReference>
<keyword evidence="18" id="KW-1185">Reference proteome</keyword>
<dbReference type="GO" id="GO:0019333">
    <property type="term" value="P:denitrification pathway"/>
    <property type="evidence" value="ECO:0007669"/>
    <property type="project" value="InterPro"/>
</dbReference>
<dbReference type="GO" id="GO:0005886">
    <property type="term" value="C:plasma membrane"/>
    <property type="evidence" value="ECO:0007669"/>
    <property type="project" value="UniProtKB-SubCell"/>
</dbReference>
<dbReference type="PIRSF" id="PIRSF000013">
    <property type="entry name" value="4_hem_cytochrm_NapC"/>
    <property type="match status" value="1"/>
</dbReference>
<evidence type="ECO:0000256" key="14">
    <source>
        <dbReference type="PIRSR" id="PIRSR000013-2"/>
    </source>
</evidence>
<feature type="binding site" description="axial binding residue" evidence="14">
    <location>
        <position position="145"/>
    </location>
    <ligand>
        <name>heme</name>
        <dbReference type="ChEBI" id="CHEBI:30413"/>
        <label>3</label>
    </ligand>
    <ligandPart>
        <name>Fe</name>
        <dbReference type="ChEBI" id="CHEBI:18248"/>
    </ligandPart>
</feature>
<feature type="domain" description="NapC/NirT cytochrome c N-terminal" evidence="16">
    <location>
        <begin position="18"/>
        <end position="185"/>
    </location>
</feature>
<feature type="binding site" description="covalent" evidence="13">
    <location>
        <position position="176"/>
    </location>
    <ligand>
        <name>heme</name>
        <dbReference type="ChEBI" id="CHEBI:30413"/>
        <label>4</label>
    </ligand>
</feature>
<feature type="binding site" description="covalent" evidence="13">
    <location>
        <position position="84"/>
    </location>
    <ligand>
        <name>heme</name>
        <dbReference type="ChEBI" id="CHEBI:30413"/>
        <label>2</label>
    </ligand>
</feature>
<evidence type="ECO:0000256" key="10">
    <source>
        <dbReference type="ARBA" id="ARBA00023004"/>
    </source>
</evidence>
<dbReference type="OrthoDB" id="9782159at2"/>
<comment type="caution">
    <text evidence="17">The sequence shown here is derived from an EMBL/GenBank/DDBJ whole genome shotgun (WGS) entry which is preliminary data.</text>
</comment>
<evidence type="ECO:0000256" key="9">
    <source>
        <dbReference type="ARBA" id="ARBA00022989"/>
    </source>
</evidence>
<comment type="PTM">
    <text evidence="12">Binds 4 heme groups per subunit.</text>
</comment>
<evidence type="ECO:0000313" key="17">
    <source>
        <dbReference type="EMBL" id="RCX33086.1"/>
    </source>
</evidence>
<evidence type="ECO:0000256" key="11">
    <source>
        <dbReference type="ARBA" id="ARBA00023136"/>
    </source>
</evidence>
<gene>
    <name evidence="17" type="ORF">DFQ59_101385</name>
</gene>
<evidence type="ECO:0000256" key="5">
    <source>
        <dbReference type="ARBA" id="ARBA00022617"/>
    </source>
</evidence>
<feature type="binding site" description="covalent" evidence="13">
    <location>
        <position position="173"/>
    </location>
    <ligand>
        <name>heme</name>
        <dbReference type="ChEBI" id="CHEBI:30413"/>
        <label>4</label>
    </ligand>
</feature>
<dbReference type="InterPro" id="IPR038266">
    <property type="entry name" value="NapC/NirT_cytc_sf"/>
</dbReference>
<organism evidence="17 18">
    <name type="scientific">Thioalbus denitrificans</name>
    <dbReference type="NCBI Taxonomy" id="547122"/>
    <lineage>
        <taxon>Bacteria</taxon>
        <taxon>Pseudomonadati</taxon>
        <taxon>Pseudomonadota</taxon>
        <taxon>Gammaproteobacteria</taxon>
        <taxon>Chromatiales</taxon>
        <taxon>Ectothiorhodospiraceae</taxon>
        <taxon>Thioalbus</taxon>
    </lineage>
</organism>
<keyword evidence="6 15" id="KW-0812">Transmembrane</keyword>
<dbReference type="Pfam" id="PF03264">
    <property type="entry name" value="Cytochrom_NNT"/>
    <property type="match status" value="1"/>
</dbReference>
<feature type="binding site" description="axial binding residue" evidence="14">
    <location>
        <position position="58"/>
    </location>
    <ligand>
        <name>heme</name>
        <dbReference type="ChEBI" id="CHEBI:30413"/>
        <label>1</label>
    </ligand>
    <ligandPart>
        <name>Fe</name>
        <dbReference type="ChEBI" id="CHEBI:18248"/>
    </ligandPart>
</feature>
<dbReference type="InterPro" id="IPR036280">
    <property type="entry name" value="Multihaem_cyt_sf"/>
</dbReference>
<dbReference type="InterPro" id="IPR005126">
    <property type="entry name" value="NapC/NirT_cyt_c_N"/>
</dbReference>
<feature type="binding site" description="covalent" evidence="13">
    <location>
        <position position="144"/>
    </location>
    <ligand>
        <name>heme</name>
        <dbReference type="ChEBI" id="CHEBI:30413"/>
        <label>3</label>
    </ligand>
</feature>
<keyword evidence="4" id="KW-1003">Cell membrane</keyword>
<feature type="binding site" description="covalent" evidence="13">
    <location>
        <position position="141"/>
    </location>
    <ligand>
        <name>heme</name>
        <dbReference type="ChEBI" id="CHEBI:30413"/>
        <label>3</label>
    </ligand>
</feature>
<feature type="binding site" description="covalent" evidence="13">
    <location>
        <position position="81"/>
    </location>
    <ligand>
        <name>heme</name>
        <dbReference type="ChEBI" id="CHEBI:30413"/>
        <label>2</label>
    </ligand>
</feature>
<feature type="binding site" description="axial binding residue" evidence="14">
    <location>
        <position position="177"/>
    </location>
    <ligand>
        <name>heme</name>
        <dbReference type="ChEBI" id="CHEBI:30413"/>
        <label>4</label>
    </ligand>
    <ligandPart>
        <name>Fe</name>
        <dbReference type="ChEBI" id="CHEBI:18248"/>
    </ligandPart>
</feature>
<dbReference type="GO" id="GO:0020037">
    <property type="term" value="F:heme binding"/>
    <property type="evidence" value="ECO:0007669"/>
    <property type="project" value="InterPro"/>
</dbReference>
<keyword evidence="10 12" id="KW-0408">Iron</keyword>
<dbReference type="InterPro" id="IPR051174">
    <property type="entry name" value="Cytochrome_c-type_ET"/>
</dbReference>
<evidence type="ECO:0000256" key="2">
    <source>
        <dbReference type="ARBA" id="ARBA00007395"/>
    </source>
</evidence>
<keyword evidence="3 12" id="KW-0813">Transport</keyword>
<keyword evidence="9 15" id="KW-1133">Transmembrane helix</keyword>
<dbReference type="GO" id="GO:0046872">
    <property type="term" value="F:metal ion binding"/>
    <property type="evidence" value="ECO:0007669"/>
    <property type="project" value="UniProtKB-KW"/>
</dbReference>
<keyword evidence="11 15" id="KW-0472">Membrane</keyword>
<evidence type="ECO:0000256" key="15">
    <source>
        <dbReference type="SAM" id="Phobius"/>
    </source>
</evidence>
<evidence type="ECO:0000256" key="6">
    <source>
        <dbReference type="ARBA" id="ARBA00022692"/>
    </source>
</evidence>
<evidence type="ECO:0000256" key="13">
    <source>
        <dbReference type="PIRSR" id="PIRSR000013-1"/>
    </source>
</evidence>
<dbReference type="PANTHER" id="PTHR30333">
    <property type="entry name" value="CYTOCHROME C-TYPE PROTEIN"/>
    <property type="match status" value="1"/>
</dbReference>
<evidence type="ECO:0000256" key="4">
    <source>
        <dbReference type="ARBA" id="ARBA00022475"/>
    </source>
</evidence>
<feature type="transmembrane region" description="Helical" evidence="15">
    <location>
        <begin position="21"/>
        <end position="43"/>
    </location>
</feature>
<dbReference type="GO" id="GO:0009061">
    <property type="term" value="P:anaerobic respiration"/>
    <property type="evidence" value="ECO:0007669"/>
    <property type="project" value="TreeGrafter"/>
</dbReference>
<keyword evidence="7 12" id="KW-0479">Metal-binding</keyword>
<feature type="binding site" description="axial binding residue" evidence="14">
    <location>
        <position position="182"/>
    </location>
    <ligand>
        <name>heme</name>
        <dbReference type="ChEBI" id="CHEBI:30413"/>
        <label>2</label>
    </ligand>
    <ligandPart>
        <name>Fe</name>
        <dbReference type="ChEBI" id="CHEBI:18248"/>
    </ligandPart>
</feature>
<reference evidence="17 18" key="1">
    <citation type="submission" date="2018-07" db="EMBL/GenBank/DDBJ databases">
        <title>Genomic Encyclopedia of Type Strains, Phase IV (KMG-IV): sequencing the most valuable type-strain genomes for metagenomic binning, comparative biology and taxonomic classification.</title>
        <authorList>
            <person name="Goeker M."/>
        </authorList>
    </citation>
    <scope>NUCLEOTIDE SEQUENCE [LARGE SCALE GENOMIC DNA]</scope>
    <source>
        <strain evidence="17 18">DSM 26407</strain>
    </source>
</reference>
<evidence type="ECO:0000256" key="1">
    <source>
        <dbReference type="ARBA" id="ARBA00004162"/>
    </source>
</evidence>
<dbReference type="RefSeq" id="WP_114277967.1">
    <property type="nucleotide sequence ID" value="NZ_QPJY01000001.1"/>
</dbReference>
<feature type="binding site" description="covalent" evidence="13">
    <location>
        <position position="52"/>
    </location>
    <ligand>
        <name>heme</name>
        <dbReference type="ChEBI" id="CHEBI:30413"/>
        <label>1</label>
    </ligand>
</feature>
<evidence type="ECO:0000256" key="12">
    <source>
        <dbReference type="PIRNR" id="PIRNR000013"/>
    </source>
</evidence>
<evidence type="ECO:0000256" key="7">
    <source>
        <dbReference type="ARBA" id="ARBA00022723"/>
    </source>
</evidence>
<comment type="cofactor">
    <cofactor evidence="13">
        <name>heme</name>
        <dbReference type="ChEBI" id="CHEBI:30413"/>
    </cofactor>
    <text evidence="13">Binds 4 heme groups per subunit.</text>
</comment>
<dbReference type="EMBL" id="QPJY01000001">
    <property type="protein sequence ID" value="RCX33086.1"/>
    <property type="molecule type" value="Genomic_DNA"/>
</dbReference>
<dbReference type="GO" id="GO:0009055">
    <property type="term" value="F:electron transfer activity"/>
    <property type="evidence" value="ECO:0007669"/>
    <property type="project" value="TreeGrafter"/>
</dbReference>
<feature type="binding site" description="axial binding residue" evidence="14">
    <location>
        <position position="103"/>
    </location>
    <ligand>
        <name>heme</name>
        <dbReference type="ChEBI" id="CHEBI:30413"/>
        <label>1</label>
    </ligand>
    <ligandPart>
        <name>Fe</name>
        <dbReference type="ChEBI" id="CHEBI:18248"/>
    </ligandPart>
</feature>
<evidence type="ECO:0000313" key="18">
    <source>
        <dbReference type="Proteomes" id="UP000252707"/>
    </source>
</evidence>
<evidence type="ECO:0000256" key="3">
    <source>
        <dbReference type="ARBA" id="ARBA00022448"/>
    </source>
</evidence>
<keyword evidence="8 12" id="KW-0249">Electron transport</keyword>
<feature type="binding site" evidence="13">
    <location>
        <position position="103"/>
    </location>
    <ligand>
        <name>a menaquinol</name>
        <dbReference type="ChEBI" id="CHEBI:18151"/>
    </ligand>
</feature>
<feature type="binding site" description="covalent" evidence="13">
    <location>
        <position position="55"/>
    </location>
    <ligand>
        <name>heme</name>
        <dbReference type="ChEBI" id="CHEBI:30413"/>
        <label>1</label>
    </ligand>
</feature>
<evidence type="ECO:0000259" key="16">
    <source>
        <dbReference type="Pfam" id="PF03264"/>
    </source>
</evidence>
<dbReference type="InterPro" id="IPR024717">
    <property type="entry name" value="NapC/NirT/NrfH"/>
</dbReference>
<comment type="subcellular location">
    <subcellularLocation>
        <location evidence="1">Cell membrane</location>
        <topology evidence="1">Single-pass membrane protein</topology>
    </subcellularLocation>
</comment>
<feature type="binding site" description="axial binding residue" evidence="14">
    <location>
        <position position="85"/>
    </location>
    <ligand>
        <name>heme</name>
        <dbReference type="ChEBI" id="CHEBI:30413"/>
        <label>2</label>
    </ligand>
    <ligandPart>
        <name>Fe</name>
        <dbReference type="ChEBI" id="CHEBI:18248"/>
    </ligandPart>
</feature>
<accession>A0A369CK77</accession>
<protein>
    <recommendedName>
        <fullName evidence="12">Cytochrome c-type protein</fullName>
    </recommendedName>
</protein>
<dbReference type="FunFam" id="1.10.3820.10:FF:000001">
    <property type="entry name" value="Cytochrome c-type protein"/>
    <property type="match status" value="1"/>
</dbReference>
<comment type="similarity">
    <text evidence="2">Belongs to the NapC/NirT/NrfH family.</text>
</comment>
<evidence type="ECO:0000256" key="8">
    <source>
        <dbReference type="ARBA" id="ARBA00022982"/>
    </source>
</evidence>